<evidence type="ECO:0000313" key="9">
    <source>
        <dbReference type="EMBL" id="KCW68351.1"/>
    </source>
</evidence>
<keyword evidence="7" id="KW-0472">Membrane</keyword>
<dbReference type="STRING" id="71139.A0A059BR20"/>
<comment type="subcellular location">
    <subcellularLocation>
        <location evidence="1">Membrane</location>
        <topology evidence="1">Multi-pass membrane protein</topology>
    </subcellularLocation>
</comment>
<evidence type="ECO:0000256" key="4">
    <source>
        <dbReference type="ARBA" id="ARBA00022967"/>
    </source>
</evidence>
<dbReference type="EMBL" id="KK198758">
    <property type="protein sequence ID" value="KCW68351.1"/>
    <property type="molecule type" value="Genomic_DNA"/>
</dbReference>
<evidence type="ECO:0000256" key="7">
    <source>
        <dbReference type="ARBA" id="ARBA00023136"/>
    </source>
</evidence>
<evidence type="ECO:0000256" key="1">
    <source>
        <dbReference type="ARBA" id="ARBA00004141"/>
    </source>
</evidence>
<keyword evidence="2" id="KW-0813">Transport</keyword>
<dbReference type="Gramene" id="KCW68351">
    <property type="protein sequence ID" value="KCW68351"/>
    <property type="gene ID" value="EUGRSUZ_F02010"/>
</dbReference>
<name>A0A059BR20_EUCGR</name>
<evidence type="ECO:0000259" key="8">
    <source>
        <dbReference type="Pfam" id="PF00361"/>
    </source>
</evidence>
<keyword evidence="5" id="KW-1133">Transmembrane helix</keyword>
<evidence type="ECO:0000256" key="2">
    <source>
        <dbReference type="ARBA" id="ARBA00022448"/>
    </source>
</evidence>
<evidence type="ECO:0000256" key="3">
    <source>
        <dbReference type="ARBA" id="ARBA00022692"/>
    </source>
</evidence>
<reference evidence="9" key="1">
    <citation type="submission" date="2013-07" db="EMBL/GenBank/DDBJ databases">
        <title>The genome of Eucalyptus grandis.</title>
        <authorList>
            <person name="Schmutz J."/>
            <person name="Hayes R."/>
            <person name="Myburg A."/>
            <person name="Tuskan G."/>
            <person name="Grattapaglia D."/>
            <person name="Rokhsar D.S."/>
        </authorList>
    </citation>
    <scope>NUCLEOTIDE SEQUENCE</scope>
    <source>
        <tissue evidence="9">Leaf extractions</tissue>
    </source>
</reference>
<dbReference type="InParanoid" id="A0A059BR20"/>
<proteinExistence type="predicted"/>
<gene>
    <name evidence="9" type="ORF">EUGRSUZ_F02010</name>
</gene>
<accession>A0A059BR20</accession>
<evidence type="ECO:0000256" key="5">
    <source>
        <dbReference type="ARBA" id="ARBA00022989"/>
    </source>
</evidence>
<keyword evidence="4" id="KW-1278">Translocase</keyword>
<dbReference type="GO" id="GO:0016020">
    <property type="term" value="C:membrane"/>
    <property type="evidence" value="ECO:0007669"/>
    <property type="project" value="UniProtKB-SubCell"/>
</dbReference>
<dbReference type="AlphaFoldDB" id="A0A059BR20"/>
<dbReference type="PANTHER" id="PTHR22773">
    <property type="entry name" value="NADH DEHYDROGENASE"/>
    <property type="match status" value="1"/>
</dbReference>
<keyword evidence="6" id="KW-0520">NAD</keyword>
<dbReference type="Pfam" id="PF00361">
    <property type="entry name" value="Proton_antipo_M"/>
    <property type="match status" value="1"/>
</dbReference>
<sequence length="132" mass="14796">MQVPVTIHLLHNHRMEKSIRGRRSIDAFAIVSALRQTCVKYIANLGALAKTNPILAITFSITMFSYARIPPLVGYCSKFYVFFIAIPMNNFLFFPVDIKLVGTTNNPGTTTGLVNEHLIIKTEKPSTHKTVM</sequence>
<dbReference type="GO" id="GO:0009536">
    <property type="term" value="C:plastid"/>
    <property type="evidence" value="ECO:0007669"/>
    <property type="project" value="UniProtKB-ARBA"/>
</dbReference>
<evidence type="ECO:0000256" key="6">
    <source>
        <dbReference type="ARBA" id="ARBA00023027"/>
    </source>
</evidence>
<protein>
    <recommendedName>
        <fullName evidence="8">NADH:quinone oxidoreductase/Mrp antiporter transmembrane domain-containing protein</fullName>
    </recommendedName>
</protein>
<organism evidence="9">
    <name type="scientific">Eucalyptus grandis</name>
    <name type="common">Flooded gum</name>
    <dbReference type="NCBI Taxonomy" id="71139"/>
    <lineage>
        <taxon>Eukaryota</taxon>
        <taxon>Viridiplantae</taxon>
        <taxon>Streptophyta</taxon>
        <taxon>Embryophyta</taxon>
        <taxon>Tracheophyta</taxon>
        <taxon>Spermatophyta</taxon>
        <taxon>Magnoliopsida</taxon>
        <taxon>eudicotyledons</taxon>
        <taxon>Gunneridae</taxon>
        <taxon>Pentapetalae</taxon>
        <taxon>rosids</taxon>
        <taxon>malvids</taxon>
        <taxon>Myrtales</taxon>
        <taxon>Myrtaceae</taxon>
        <taxon>Myrtoideae</taxon>
        <taxon>Eucalypteae</taxon>
        <taxon>Eucalyptus</taxon>
    </lineage>
</organism>
<keyword evidence="3" id="KW-0812">Transmembrane</keyword>
<dbReference type="InterPro" id="IPR001750">
    <property type="entry name" value="ND/Mrp_TM"/>
</dbReference>
<feature type="domain" description="NADH:quinone oxidoreductase/Mrp antiporter transmembrane" evidence="8">
    <location>
        <begin position="24"/>
        <end position="93"/>
    </location>
</feature>